<dbReference type="AlphaFoldDB" id="A0A151IJN4"/>
<dbReference type="InterPro" id="IPR040391">
    <property type="entry name" value="BEND5"/>
</dbReference>
<keyword evidence="3" id="KW-1185">Reference proteome</keyword>
<dbReference type="GO" id="GO:0003677">
    <property type="term" value="F:DNA binding"/>
    <property type="evidence" value="ECO:0007669"/>
    <property type="project" value="InterPro"/>
</dbReference>
<gene>
    <name evidence="2" type="ORF">ALC62_05873</name>
</gene>
<dbReference type="Gene3D" id="1.10.10.2590">
    <property type="entry name" value="BEN domain"/>
    <property type="match status" value="1"/>
</dbReference>
<dbReference type="GO" id="GO:0045892">
    <property type="term" value="P:negative regulation of DNA-templated transcription"/>
    <property type="evidence" value="ECO:0007669"/>
    <property type="project" value="InterPro"/>
</dbReference>
<organism evidence="2 3">
    <name type="scientific">Cyphomyrmex costatus</name>
    <dbReference type="NCBI Taxonomy" id="456900"/>
    <lineage>
        <taxon>Eukaryota</taxon>
        <taxon>Metazoa</taxon>
        <taxon>Ecdysozoa</taxon>
        <taxon>Arthropoda</taxon>
        <taxon>Hexapoda</taxon>
        <taxon>Insecta</taxon>
        <taxon>Pterygota</taxon>
        <taxon>Neoptera</taxon>
        <taxon>Endopterygota</taxon>
        <taxon>Hymenoptera</taxon>
        <taxon>Apocrita</taxon>
        <taxon>Aculeata</taxon>
        <taxon>Formicoidea</taxon>
        <taxon>Formicidae</taxon>
        <taxon>Myrmicinae</taxon>
        <taxon>Cyphomyrmex</taxon>
    </lineage>
</organism>
<dbReference type="Proteomes" id="UP000078542">
    <property type="component" value="Unassembled WGS sequence"/>
</dbReference>
<dbReference type="PANTHER" id="PTHR14628:SF1">
    <property type="entry name" value="BEN DOMAIN-CONTAINING PROTEIN 5"/>
    <property type="match status" value="1"/>
</dbReference>
<accession>A0A151IJN4</accession>
<name>A0A151IJN4_9HYME</name>
<evidence type="ECO:0000256" key="1">
    <source>
        <dbReference type="SAM" id="MobiDB-lite"/>
    </source>
</evidence>
<sequence>VHLAHNIWISGPQFDTVTSLSKTVSQLTKNLALAVFGSTVLRNSSVTGNVSNKNKKKKQGELEDIPRPKLNGTKFRGIKGILI</sequence>
<evidence type="ECO:0000313" key="3">
    <source>
        <dbReference type="Proteomes" id="UP000078542"/>
    </source>
</evidence>
<feature type="non-terminal residue" evidence="2">
    <location>
        <position position="1"/>
    </location>
</feature>
<reference evidence="2 3" key="1">
    <citation type="submission" date="2016-03" db="EMBL/GenBank/DDBJ databases">
        <title>Cyphomyrmex costatus WGS genome.</title>
        <authorList>
            <person name="Nygaard S."/>
            <person name="Hu H."/>
            <person name="Boomsma J."/>
            <person name="Zhang G."/>
        </authorList>
    </citation>
    <scope>NUCLEOTIDE SEQUENCE [LARGE SCALE GENOMIC DNA]</scope>
    <source>
        <strain evidence="2">MS0001</strain>
        <tissue evidence="2">Whole body</tissue>
    </source>
</reference>
<proteinExistence type="predicted"/>
<protein>
    <submittedName>
        <fullName evidence="2">Uncharacterized protein</fullName>
    </submittedName>
</protein>
<evidence type="ECO:0000313" key="2">
    <source>
        <dbReference type="EMBL" id="KYN03286.1"/>
    </source>
</evidence>
<dbReference type="PANTHER" id="PTHR14628">
    <property type="entry name" value="BEN DOMAIN-CONTAINING PROTEIN 5"/>
    <property type="match status" value="1"/>
</dbReference>
<feature type="region of interest" description="Disordered" evidence="1">
    <location>
        <begin position="44"/>
        <end position="68"/>
    </location>
</feature>
<dbReference type="EMBL" id="KQ977370">
    <property type="protein sequence ID" value="KYN03286.1"/>
    <property type="molecule type" value="Genomic_DNA"/>
</dbReference>